<comment type="caution">
    <text evidence="1">The sequence shown here is derived from an EMBL/GenBank/DDBJ whole genome shotgun (WGS) entry which is preliminary data.</text>
</comment>
<sequence>MEKERTKTTVFSKVFSKVENWFKSIINDINDRSHVNEEYYHFTAKPEQEAKVEKVQQENSIKQCSTKDISTPLFMHIKEQRQYDYDVTILSVEGKRYQVFRKLALIAEWYIAQMLII</sequence>
<dbReference type="EMBL" id="LAOR01000063">
    <property type="protein sequence ID" value="KJW06988.1"/>
    <property type="molecule type" value="Genomic_DNA"/>
</dbReference>
<gene>
    <name evidence="1" type="ORF">OTUT144_0960</name>
</gene>
<dbReference type="PATRIC" id="fig|1441384.3.peg.2015"/>
<proteinExistence type="predicted"/>
<organism evidence="1 2">
    <name type="scientific">Orientia tsutsugamushi str. UT144</name>
    <dbReference type="NCBI Taxonomy" id="1441384"/>
    <lineage>
        <taxon>Bacteria</taxon>
        <taxon>Pseudomonadati</taxon>
        <taxon>Pseudomonadota</taxon>
        <taxon>Alphaproteobacteria</taxon>
        <taxon>Rickettsiales</taxon>
        <taxon>Rickettsiaceae</taxon>
        <taxon>Rickettsieae</taxon>
        <taxon>Orientia</taxon>
    </lineage>
</organism>
<evidence type="ECO:0000313" key="1">
    <source>
        <dbReference type="EMBL" id="KJW06988.1"/>
    </source>
</evidence>
<dbReference type="AlphaFoldDB" id="A0A0F3RL07"/>
<evidence type="ECO:0000313" key="2">
    <source>
        <dbReference type="Proteomes" id="UP000033580"/>
    </source>
</evidence>
<accession>A0A0F3RL07</accession>
<dbReference type="Proteomes" id="UP000033580">
    <property type="component" value="Unassembled WGS sequence"/>
</dbReference>
<protein>
    <submittedName>
        <fullName evidence="1">Putative conjugative transfer protein TraA</fullName>
    </submittedName>
</protein>
<reference evidence="1 2" key="1">
    <citation type="submission" date="2015-01" db="EMBL/GenBank/DDBJ databases">
        <title>Genome Sequencing of Rickettsiales.</title>
        <authorList>
            <person name="Daugherty S.C."/>
            <person name="Su Q."/>
            <person name="Abolude K."/>
            <person name="Beier-Sexton M."/>
            <person name="Carlyon J.A."/>
            <person name="Carter R."/>
            <person name="Day N.P."/>
            <person name="Dumler S.J."/>
            <person name="Dyachenko V."/>
            <person name="Godinez A."/>
            <person name="Kurtti T.J."/>
            <person name="Lichay M."/>
            <person name="Mullins K.E."/>
            <person name="Ott S."/>
            <person name="Pappas-Brown V."/>
            <person name="Paris D.H."/>
            <person name="Patel P."/>
            <person name="Richards A.L."/>
            <person name="Sadzewicz L."/>
            <person name="Sears K."/>
            <person name="Seidman D."/>
            <person name="Sengamalay N."/>
            <person name="Stenos J."/>
            <person name="Tallon L.J."/>
            <person name="Vincent G."/>
            <person name="Fraser C.M."/>
            <person name="Munderloh U."/>
            <person name="Dunning-Hotopp J.C."/>
        </authorList>
    </citation>
    <scope>NUCLEOTIDE SEQUENCE [LARGE SCALE GENOMIC DNA]</scope>
    <source>
        <strain evidence="1 2">UT144</strain>
    </source>
</reference>
<name>A0A0F3RL07_ORITS</name>